<evidence type="ECO:0000256" key="4">
    <source>
        <dbReference type="ARBA" id="ARBA00022475"/>
    </source>
</evidence>
<dbReference type="GO" id="GO:0005886">
    <property type="term" value="C:plasma membrane"/>
    <property type="evidence" value="ECO:0007669"/>
    <property type="project" value="UniProtKB-SubCell"/>
</dbReference>
<feature type="transmembrane region" description="Helical" evidence="8">
    <location>
        <begin position="59"/>
        <end position="74"/>
    </location>
</feature>
<keyword evidence="7 8" id="KW-0472">Membrane</keyword>
<evidence type="ECO:0000256" key="8">
    <source>
        <dbReference type="SAM" id="Phobius"/>
    </source>
</evidence>
<feature type="transmembrane region" description="Helical" evidence="8">
    <location>
        <begin position="28"/>
        <end position="47"/>
    </location>
</feature>
<keyword evidence="3" id="KW-0813">Transport</keyword>
<feature type="transmembrane region" description="Helical" evidence="8">
    <location>
        <begin position="6"/>
        <end position="23"/>
    </location>
</feature>
<comment type="subcellular location">
    <subcellularLocation>
        <location evidence="1">Cell membrane</location>
        <topology evidence="1">Multi-pass membrane protein</topology>
    </subcellularLocation>
</comment>
<feature type="transmembrane region" description="Helical" evidence="8">
    <location>
        <begin position="272"/>
        <end position="292"/>
    </location>
</feature>
<dbReference type="InterPro" id="IPR018385">
    <property type="entry name" value="C4_dicarb_anaerob_car-like"/>
</dbReference>
<dbReference type="AlphaFoldDB" id="A0A7V8VEX9"/>
<dbReference type="PANTHER" id="PTHR42002:SF2">
    <property type="entry name" value="ANAEROBIC C4-DICARBOXYLATE TRANSPORTER DCUC-RELATED"/>
    <property type="match status" value="1"/>
</dbReference>
<name>A0A7V8VEX9_9BACT</name>
<dbReference type="EMBL" id="JACEFB010000008">
    <property type="protein sequence ID" value="MBA2226783.1"/>
    <property type="molecule type" value="Genomic_DNA"/>
</dbReference>
<dbReference type="GO" id="GO:0015556">
    <property type="term" value="F:C4-dicarboxylate transmembrane transporter activity"/>
    <property type="evidence" value="ECO:0007669"/>
    <property type="project" value="InterPro"/>
</dbReference>
<organism evidence="9 10">
    <name type="scientific">Thermogemmata fonticola</name>
    <dbReference type="NCBI Taxonomy" id="2755323"/>
    <lineage>
        <taxon>Bacteria</taxon>
        <taxon>Pseudomonadati</taxon>
        <taxon>Planctomycetota</taxon>
        <taxon>Planctomycetia</taxon>
        <taxon>Gemmatales</taxon>
        <taxon>Gemmataceae</taxon>
        <taxon>Thermogemmata</taxon>
    </lineage>
</organism>
<gene>
    <name evidence="9" type="primary">dcuC</name>
    <name evidence="9" type="ORF">H0921_11485</name>
</gene>
<feature type="transmembrane region" description="Helical" evidence="8">
    <location>
        <begin position="95"/>
        <end position="114"/>
    </location>
</feature>
<evidence type="ECO:0000256" key="6">
    <source>
        <dbReference type="ARBA" id="ARBA00022989"/>
    </source>
</evidence>
<sequence length="450" mass="46990">MEGTSLIALGVVVLSAVLILRGWDVRLVLLSAALLLGAVTGEWPRIIRTFLTTLANEKFVVPICSAMGFAYVLRHTGCDQHLVRLLLRPLRPVRALLIPGVILAAFIVNIPVISQTSTAACVGPVAIPLLRAAGYSATTSGVCLLLGSSVGGELLNPGAPELLTIAAANEGHPLAPPTEQARTTLPPVVLVQLSVALLVCWLLCRWWWERAETNQGPQNSETSTAPIRLSAALVPLVPLLLLFATGPPLHWLEIPQSWVAPARPDGSRDPAYHTRVIGLAMLVGVAAAALVVPQKARDCMQQFFEGAGYGFAHIVSLIVTAHCFGTAMEAAGVAQSLGHLITLAPELLVPLAALVPLLFAALCGSGMASTQSLYGFFHEPALAVGVDPVELGALTAVGSAAGRTMSPVAAVTLMCAQLTGSQPLSLACRVCWPLLAGIATVICLRCFAGL</sequence>
<feature type="transmembrane region" description="Helical" evidence="8">
    <location>
        <begin position="304"/>
        <end position="327"/>
    </location>
</feature>
<keyword evidence="4" id="KW-1003">Cell membrane</keyword>
<dbReference type="Pfam" id="PF03606">
    <property type="entry name" value="DcuC"/>
    <property type="match status" value="1"/>
</dbReference>
<evidence type="ECO:0000256" key="7">
    <source>
        <dbReference type="ARBA" id="ARBA00023136"/>
    </source>
</evidence>
<proteinExistence type="inferred from homology"/>
<comment type="similarity">
    <text evidence="2">Belongs to the DcuC/DcuD transporter (TC 2.A.61) family.</text>
</comment>
<protein>
    <submittedName>
        <fullName evidence="9">C4-dicarboxylate transporter DcuC</fullName>
    </submittedName>
</protein>
<evidence type="ECO:0000256" key="1">
    <source>
        <dbReference type="ARBA" id="ARBA00004651"/>
    </source>
</evidence>
<dbReference type="PANTHER" id="PTHR42002">
    <property type="entry name" value="ANAEROBIC C4-DICARBOXYLATE TRANSPORTER DCUC-RELATED"/>
    <property type="match status" value="1"/>
</dbReference>
<evidence type="ECO:0000256" key="3">
    <source>
        <dbReference type="ARBA" id="ARBA00022448"/>
    </source>
</evidence>
<comment type="caution">
    <text evidence="9">The sequence shown here is derived from an EMBL/GenBank/DDBJ whole genome shotgun (WGS) entry which is preliminary data.</text>
</comment>
<feature type="transmembrane region" description="Helical" evidence="8">
    <location>
        <begin position="229"/>
        <end position="252"/>
    </location>
</feature>
<feature type="transmembrane region" description="Helical" evidence="8">
    <location>
        <begin position="189"/>
        <end position="208"/>
    </location>
</feature>
<dbReference type="RefSeq" id="WP_194538347.1">
    <property type="nucleotide sequence ID" value="NZ_JACEFB010000008.1"/>
</dbReference>
<keyword evidence="6 8" id="KW-1133">Transmembrane helix</keyword>
<accession>A0A7V8VEX9</accession>
<keyword evidence="5 8" id="KW-0812">Transmembrane</keyword>
<evidence type="ECO:0000256" key="5">
    <source>
        <dbReference type="ARBA" id="ARBA00022692"/>
    </source>
</evidence>
<dbReference type="Proteomes" id="UP000542342">
    <property type="component" value="Unassembled WGS sequence"/>
</dbReference>
<reference evidence="9 10" key="1">
    <citation type="submission" date="2020-07" db="EMBL/GenBank/DDBJ databases">
        <title>Thermogemmata thermophila gen. nov., sp. nov., a novel moderate thermophilic planctomycete from a Kamchatka hot spring.</title>
        <authorList>
            <person name="Elcheninov A.G."/>
            <person name="Podosokorskaya O.A."/>
            <person name="Kovaleva O.L."/>
            <person name="Novikov A."/>
            <person name="Bonch-Osmolovskaya E.A."/>
            <person name="Toshchakov S.V."/>
            <person name="Kublanov I.V."/>
        </authorList>
    </citation>
    <scope>NUCLEOTIDE SEQUENCE [LARGE SCALE GENOMIC DNA]</scope>
    <source>
        <strain evidence="9 10">2918</strain>
    </source>
</reference>
<dbReference type="InterPro" id="IPR004669">
    <property type="entry name" value="C4_dicarb_anaerob_car"/>
</dbReference>
<feature type="transmembrane region" description="Helical" evidence="8">
    <location>
        <begin position="347"/>
        <end position="368"/>
    </location>
</feature>
<keyword evidence="10" id="KW-1185">Reference proteome</keyword>
<evidence type="ECO:0000256" key="2">
    <source>
        <dbReference type="ARBA" id="ARBA00005275"/>
    </source>
</evidence>
<evidence type="ECO:0000313" key="9">
    <source>
        <dbReference type="EMBL" id="MBA2226783.1"/>
    </source>
</evidence>
<dbReference type="NCBIfam" id="NF037994">
    <property type="entry name" value="DcuC_1"/>
    <property type="match status" value="1"/>
</dbReference>
<evidence type="ECO:0000313" key="10">
    <source>
        <dbReference type="Proteomes" id="UP000542342"/>
    </source>
</evidence>